<evidence type="ECO:0000256" key="1">
    <source>
        <dbReference type="ARBA" id="ARBA00022468"/>
    </source>
</evidence>
<feature type="domain" description="Rab-GAP TBC" evidence="3">
    <location>
        <begin position="106"/>
        <end position="353"/>
    </location>
</feature>
<feature type="region of interest" description="Disordered" evidence="2">
    <location>
        <begin position="654"/>
        <end position="675"/>
    </location>
</feature>
<comment type="caution">
    <text evidence="4">The sequence shown here is derived from an EMBL/GenBank/DDBJ whole genome shotgun (WGS) entry which is preliminary data.</text>
</comment>
<accession>A0A8S3YME5</accession>
<evidence type="ECO:0000313" key="5">
    <source>
        <dbReference type="Proteomes" id="UP000678393"/>
    </source>
</evidence>
<dbReference type="Gene3D" id="1.10.8.270">
    <property type="entry name" value="putative rabgap domain of human tbc1 domain family member 14 like domains"/>
    <property type="match status" value="1"/>
</dbReference>
<sequence>MDMFAKLKPSKGRKNVETTNRVETTDPVEVGSPAAGGKYLDKITMNQYDKISYHFPKFPGRVEAVNNDPVSLPTSLSHSYSLEWENLFNKPNMLPSLKERAVAGNLRSCRFRSIAWKIFLEVLPSDKSQWIDRTRQNRNNYEELREFLIVNPRKAVDSVDITLNNPLSQDEESPWNKFFQDNELRLTIKQDVIRTHPKIEFFQSNQLRNLMVDILFVYAKENPDISYRQGMHELLAPLIFVLHCDHQAFLHASEMDNKLNVMKEVLDPAFLEHDAYTMFCQVMTTVEPWYLSRDMFYLPTKTGSTKSLELINAWHVSLRDLSSYTSRWLRLLFGREFPMQDLLMLWDAIFGDGIAFGLVDYIFVAMLLYLRDILLTSDYTVCLTVLMKFPPVADVHYFVAKALWIRQPNVYPQPANYTHQGSIRVSSSMGSSTDNISNDGSAKDFRKYFVDNPAGSTVSLSHVEESMFRHNQLASSLAQLEDSNLRSAQSSPGIHHSAMFMLTPDDVGTNDSPSTYNSLPGKSSNQQKMTKMERELQDSVSRLQRELSNKNSMCRYCSSKLDVHIIRLQQDLSRQNVKVDEDIMLSLAGLKLVRDILNGTIPFSQDIAADDDDVRHNDDYSGSQYGGGDNFNSGLTSPETDISLSAALYEDNNRRASEQHGNDAPSPPDFQPPDFTAQDFEVRARANNMVEIHDFSIANEKSSFLKDSCVTNSGGGESKTLADKNAGSNPSLSKEPLSSSNLTSKFMRMFKTDTSSNSYSRSDTKAAPQQKVLAGGAASASRLPDGGLYGGVYIPTSGQCGGATALENNDRQLSRNDMWEREMITLDKKGRVRCYVDD</sequence>
<dbReference type="Gene3D" id="1.10.472.80">
    <property type="entry name" value="Ypt/Rab-GAP domain of gyp1p, domain 3"/>
    <property type="match status" value="1"/>
</dbReference>
<dbReference type="PROSITE" id="PS50086">
    <property type="entry name" value="TBC_RABGAP"/>
    <property type="match status" value="1"/>
</dbReference>
<evidence type="ECO:0000256" key="2">
    <source>
        <dbReference type="SAM" id="MobiDB-lite"/>
    </source>
</evidence>
<dbReference type="AlphaFoldDB" id="A0A8S3YME5"/>
<dbReference type="SMART" id="SM00164">
    <property type="entry name" value="TBC"/>
    <property type="match status" value="1"/>
</dbReference>
<proteinExistence type="predicted"/>
<feature type="compositionally biased region" description="Polar residues" evidence="2">
    <location>
        <begin position="726"/>
        <end position="739"/>
    </location>
</feature>
<dbReference type="SUPFAM" id="SSF47923">
    <property type="entry name" value="Ypt/Rab-GAP domain of gyp1p"/>
    <property type="match status" value="2"/>
</dbReference>
<dbReference type="FunFam" id="1.10.8.270:FF:000011">
    <property type="entry name" value="TBC1 domain family member 5"/>
    <property type="match status" value="1"/>
</dbReference>
<dbReference type="GO" id="GO:0005737">
    <property type="term" value="C:cytoplasm"/>
    <property type="evidence" value="ECO:0007669"/>
    <property type="project" value="UniProtKB-ARBA"/>
</dbReference>
<keyword evidence="5" id="KW-1185">Reference proteome</keyword>
<feature type="region of interest" description="Disordered" evidence="2">
    <location>
        <begin position="713"/>
        <end position="739"/>
    </location>
</feature>
<keyword evidence="1" id="KW-0343">GTPase activation</keyword>
<name>A0A8S3YME5_9EUPU</name>
<gene>
    <name evidence="4" type="ORF">CUNI_LOCUS2200</name>
</gene>
<dbReference type="InterPro" id="IPR000195">
    <property type="entry name" value="Rab-GAP-TBC_dom"/>
</dbReference>
<dbReference type="FunFam" id="1.10.472.80:FF:000038">
    <property type="entry name" value="TBC1 domain family member 5"/>
    <property type="match status" value="1"/>
</dbReference>
<dbReference type="OrthoDB" id="27140at2759"/>
<organism evidence="4 5">
    <name type="scientific">Candidula unifasciata</name>
    <dbReference type="NCBI Taxonomy" id="100452"/>
    <lineage>
        <taxon>Eukaryota</taxon>
        <taxon>Metazoa</taxon>
        <taxon>Spiralia</taxon>
        <taxon>Lophotrochozoa</taxon>
        <taxon>Mollusca</taxon>
        <taxon>Gastropoda</taxon>
        <taxon>Heterobranchia</taxon>
        <taxon>Euthyneura</taxon>
        <taxon>Panpulmonata</taxon>
        <taxon>Eupulmonata</taxon>
        <taxon>Stylommatophora</taxon>
        <taxon>Helicina</taxon>
        <taxon>Helicoidea</taxon>
        <taxon>Geomitridae</taxon>
        <taxon>Candidula</taxon>
    </lineage>
</organism>
<feature type="region of interest" description="Disordered" evidence="2">
    <location>
        <begin position="1"/>
        <end position="20"/>
    </location>
</feature>
<dbReference type="PANTHER" id="PTHR22957">
    <property type="entry name" value="TBC1 DOMAIN FAMILY MEMBER GTPASE-ACTIVATING PROTEIN"/>
    <property type="match status" value="1"/>
</dbReference>
<evidence type="ECO:0000259" key="3">
    <source>
        <dbReference type="PROSITE" id="PS50086"/>
    </source>
</evidence>
<dbReference type="GO" id="GO:0005096">
    <property type="term" value="F:GTPase activator activity"/>
    <property type="evidence" value="ECO:0007669"/>
    <property type="project" value="UniProtKB-KW"/>
</dbReference>
<evidence type="ECO:0000313" key="4">
    <source>
        <dbReference type="EMBL" id="CAG5116642.1"/>
    </source>
</evidence>
<dbReference type="InterPro" id="IPR035969">
    <property type="entry name" value="Rab-GAP_TBC_sf"/>
</dbReference>
<dbReference type="PANTHER" id="PTHR22957:SF337">
    <property type="entry name" value="TBC1 DOMAIN FAMILY MEMBER 5"/>
    <property type="match status" value="1"/>
</dbReference>
<dbReference type="Pfam" id="PF00566">
    <property type="entry name" value="RabGAP-TBC"/>
    <property type="match status" value="1"/>
</dbReference>
<dbReference type="EMBL" id="CAJHNH020000280">
    <property type="protein sequence ID" value="CAG5116642.1"/>
    <property type="molecule type" value="Genomic_DNA"/>
</dbReference>
<dbReference type="Proteomes" id="UP000678393">
    <property type="component" value="Unassembled WGS sequence"/>
</dbReference>
<protein>
    <recommendedName>
        <fullName evidence="3">Rab-GAP TBC domain-containing protein</fullName>
    </recommendedName>
</protein>
<feature type="region of interest" description="Disordered" evidence="2">
    <location>
        <begin position="611"/>
        <end position="637"/>
    </location>
</feature>
<reference evidence="4" key="1">
    <citation type="submission" date="2021-04" db="EMBL/GenBank/DDBJ databases">
        <authorList>
            <consortium name="Molecular Ecology Group"/>
        </authorList>
    </citation>
    <scope>NUCLEOTIDE SEQUENCE</scope>
</reference>